<dbReference type="RefSeq" id="WP_189492073.1">
    <property type="nucleotide sequence ID" value="NZ_BMZG01000004.1"/>
</dbReference>
<comment type="subcellular location">
    <subcellularLocation>
        <location evidence="10">Cytoplasm</location>
    </subcellularLocation>
</comment>
<feature type="binding site" evidence="10">
    <location>
        <begin position="56"/>
        <end position="57"/>
    </location>
    <ligand>
        <name>NAD(+)</name>
        <dbReference type="ChEBI" id="CHEBI:57540"/>
    </ligand>
</feature>
<evidence type="ECO:0000256" key="2">
    <source>
        <dbReference type="ARBA" id="ARBA00007578"/>
    </source>
</evidence>
<reference evidence="14" key="1">
    <citation type="journal article" date="2014" name="Int. J. Syst. Evol. Microbiol.">
        <title>Complete genome sequence of Corynebacterium casei LMG S-19264T (=DSM 44701T), isolated from a smear-ripened cheese.</title>
        <authorList>
            <consortium name="US DOE Joint Genome Institute (JGI-PGF)"/>
            <person name="Walter F."/>
            <person name="Albersmeier A."/>
            <person name="Kalinowski J."/>
            <person name="Ruckert C."/>
        </authorList>
    </citation>
    <scope>NUCLEOTIDE SEQUENCE</scope>
    <source>
        <strain evidence="14">KCTC 32501</strain>
    </source>
</reference>
<comment type="caution">
    <text evidence="14">The sequence shown here is derived from an EMBL/GenBank/DDBJ whole genome shotgun (WGS) entry which is preliminary data.</text>
</comment>
<evidence type="ECO:0000313" key="15">
    <source>
        <dbReference type="Proteomes" id="UP000614287"/>
    </source>
</evidence>
<comment type="catalytic activity">
    <reaction evidence="8 10">
        <text>4-imidazolone-5-propanoate = trans-urocanate + H2O</text>
        <dbReference type="Rhea" id="RHEA:13101"/>
        <dbReference type="ChEBI" id="CHEBI:15377"/>
        <dbReference type="ChEBI" id="CHEBI:17771"/>
        <dbReference type="ChEBI" id="CHEBI:77893"/>
        <dbReference type="EC" id="4.2.1.49"/>
    </reaction>
</comment>
<dbReference type="PROSITE" id="PS01233">
    <property type="entry name" value="UROCANASE"/>
    <property type="match status" value="1"/>
</dbReference>
<dbReference type="InterPro" id="IPR036190">
    <property type="entry name" value="Urocanase_sf"/>
</dbReference>
<evidence type="ECO:0000256" key="3">
    <source>
        <dbReference type="ARBA" id="ARBA00011992"/>
    </source>
</evidence>
<dbReference type="Gene3D" id="3.40.1770.10">
    <property type="entry name" value="Urocanase superfamily"/>
    <property type="match status" value="1"/>
</dbReference>
<dbReference type="HAMAP" id="MF_00577">
    <property type="entry name" value="HutU"/>
    <property type="match status" value="1"/>
</dbReference>
<evidence type="ECO:0000256" key="5">
    <source>
        <dbReference type="ARBA" id="ARBA00023027"/>
    </source>
</evidence>
<organism evidence="14 15">
    <name type="scientific">Formosimonas limnophila</name>
    <dbReference type="NCBI Taxonomy" id="1384487"/>
    <lineage>
        <taxon>Bacteria</taxon>
        <taxon>Pseudomonadati</taxon>
        <taxon>Pseudomonadota</taxon>
        <taxon>Betaproteobacteria</taxon>
        <taxon>Burkholderiales</taxon>
        <taxon>Burkholderiaceae</taxon>
        <taxon>Formosimonas</taxon>
    </lineage>
</organism>
<proteinExistence type="inferred from homology"/>
<evidence type="ECO:0000256" key="6">
    <source>
        <dbReference type="ARBA" id="ARBA00023239"/>
    </source>
</evidence>
<keyword evidence="15" id="KW-1185">Reference proteome</keyword>
<dbReference type="PANTHER" id="PTHR12216:SF4">
    <property type="entry name" value="UROCANATE HYDRATASE"/>
    <property type="match status" value="1"/>
</dbReference>
<dbReference type="PIRSF" id="PIRSF001423">
    <property type="entry name" value="Urocanate_hydrat"/>
    <property type="match status" value="1"/>
</dbReference>
<dbReference type="FunFam" id="3.40.50.10730:FF:000001">
    <property type="entry name" value="Urocanate hydratase"/>
    <property type="match status" value="1"/>
</dbReference>
<feature type="binding site" evidence="10">
    <location>
        <position position="134"/>
    </location>
    <ligand>
        <name>NAD(+)</name>
        <dbReference type="ChEBI" id="CHEBI:57540"/>
    </ligand>
</feature>
<name>A0A8J3CKD4_9BURK</name>
<evidence type="ECO:0000259" key="11">
    <source>
        <dbReference type="Pfam" id="PF01175"/>
    </source>
</evidence>
<feature type="domain" description="Urocanase N-terminal" evidence="12">
    <location>
        <begin position="15"/>
        <end position="141"/>
    </location>
</feature>
<evidence type="ECO:0000256" key="8">
    <source>
        <dbReference type="ARBA" id="ARBA00047623"/>
    </source>
</evidence>
<dbReference type="Proteomes" id="UP000614287">
    <property type="component" value="Unassembled WGS sequence"/>
</dbReference>
<dbReference type="GO" id="GO:0016153">
    <property type="term" value="F:urocanate hydratase activity"/>
    <property type="evidence" value="ECO:0007669"/>
    <property type="project" value="UniProtKB-UniRule"/>
</dbReference>
<evidence type="ECO:0000256" key="1">
    <source>
        <dbReference type="ARBA" id="ARBA00004794"/>
    </source>
</evidence>
<evidence type="ECO:0000259" key="12">
    <source>
        <dbReference type="Pfam" id="PF17391"/>
    </source>
</evidence>
<dbReference type="NCBIfam" id="NF003820">
    <property type="entry name" value="PRK05414.1"/>
    <property type="match status" value="1"/>
</dbReference>
<dbReference type="SUPFAM" id="SSF111326">
    <property type="entry name" value="Urocanase"/>
    <property type="match status" value="1"/>
</dbReference>
<dbReference type="GO" id="GO:0005737">
    <property type="term" value="C:cytoplasm"/>
    <property type="evidence" value="ECO:0007669"/>
    <property type="project" value="UniProtKB-SubCell"/>
</dbReference>
<feature type="binding site" evidence="10">
    <location>
        <begin position="246"/>
        <end position="247"/>
    </location>
    <ligand>
        <name>NAD(+)</name>
        <dbReference type="ChEBI" id="CHEBI:57540"/>
    </ligand>
</feature>
<dbReference type="Gene3D" id="3.40.50.10730">
    <property type="entry name" value="Urocanase like domains"/>
    <property type="match status" value="1"/>
</dbReference>
<dbReference type="GO" id="GO:0019557">
    <property type="term" value="P:L-histidine catabolic process to glutamate and formate"/>
    <property type="evidence" value="ECO:0007669"/>
    <property type="project" value="UniProtKB-UniPathway"/>
</dbReference>
<protein>
    <recommendedName>
        <fullName evidence="3 10">Urocanate hydratase</fullName>
        <shortName evidence="10">Urocanase</shortName>
        <ecNumber evidence="3 10">4.2.1.49</ecNumber>
    </recommendedName>
    <alternativeName>
        <fullName evidence="7 10">Imidazolonepropionate hydrolase</fullName>
    </alternativeName>
</protein>
<feature type="domain" description="Urocanase C-terminal" evidence="13">
    <location>
        <begin position="361"/>
        <end position="555"/>
    </location>
</feature>
<dbReference type="InterPro" id="IPR035085">
    <property type="entry name" value="Urocanase_Rossmann-like"/>
</dbReference>
<dbReference type="InterPro" id="IPR023637">
    <property type="entry name" value="Urocanase-like"/>
</dbReference>
<comment type="function">
    <text evidence="9 10">Catalyzes the conversion of urocanate to 4-imidazolone-5-propionate.</text>
</comment>
<dbReference type="InterPro" id="IPR023636">
    <property type="entry name" value="Urocanase_CS"/>
</dbReference>
<gene>
    <name evidence="10 14" type="primary">hutU</name>
    <name evidence="14" type="ORF">GCM10009007_08300</name>
</gene>
<dbReference type="InterPro" id="IPR035400">
    <property type="entry name" value="Urocanase_N"/>
</dbReference>
<comment type="cofactor">
    <cofactor evidence="10">
        <name>NAD(+)</name>
        <dbReference type="ChEBI" id="CHEBI:57540"/>
    </cofactor>
    <text evidence="10">Binds 1 NAD(+) per subunit.</text>
</comment>
<dbReference type="GO" id="GO:0019556">
    <property type="term" value="P:L-histidine catabolic process to glutamate and formamide"/>
    <property type="evidence" value="ECO:0007669"/>
    <property type="project" value="UniProtKB-UniPathway"/>
</dbReference>
<dbReference type="Pfam" id="PF01175">
    <property type="entry name" value="Urocanase"/>
    <property type="match status" value="1"/>
</dbReference>
<evidence type="ECO:0000256" key="9">
    <source>
        <dbReference type="ARBA" id="ARBA00056569"/>
    </source>
</evidence>
<evidence type="ECO:0000256" key="7">
    <source>
        <dbReference type="ARBA" id="ARBA00031640"/>
    </source>
</evidence>
<dbReference type="NCBIfam" id="TIGR01228">
    <property type="entry name" value="hutU"/>
    <property type="match status" value="1"/>
</dbReference>
<evidence type="ECO:0000256" key="4">
    <source>
        <dbReference type="ARBA" id="ARBA00022808"/>
    </source>
</evidence>
<dbReference type="PANTHER" id="PTHR12216">
    <property type="entry name" value="UROCANATE HYDRATASE"/>
    <property type="match status" value="1"/>
</dbReference>
<sequence>MNFSHDPRFDEQRGIRAPRGSEKVCKSWHAEAAYRMIQNNLDPEVAENPKHLVVYGGIGRVARDWACYDKILEVLKELNDDETLLVQSGKPVGVFKTHADAPRVLIANSNLVPKWANWEHFNELDRKGLFMYGQMTAGSWIYIGSQGIVQGTFETFVEAGRQHFGGYWGSRWILTAGLGGMGGAQPLAATLVGAVSLNIECQQSSLDFRVRTRYLDKIADNLDHALELVKYHCDRKEAVSIGLLGNAADILPELVKRAQAGGIKPDLVTDQTSAHDLINGYLPSGWTVAQWRAAQHDPEQHAKLMNDAAQSCAVHVQAMLDFQSMGIPTVDYGNNIRQVAYDTGVANAFDFPGFVPAYIRPLFCEGKGPFRWVALSGDPEDIYKTDAKIKELFPDNKHVHHWLDMAKKRIAFQGLPARICWLGLGERHLAGLAFNEMVKSGELKAPIVIGRDHLDTGSVSSPNRETESMMDGTDAVSDWPLLNALLNTAGGASWVSLHHGGGVGMGYSQHSGMVIVADGTDAAAARLARVLVNDCGSGVMRHADAGYDLAKATAKKQGLNLPMLND</sequence>
<keyword evidence="5 10" id="KW-0520">NAD</keyword>
<dbReference type="InterPro" id="IPR038364">
    <property type="entry name" value="Urocanase_central_sf"/>
</dbReference>
<dbReference type="Pfam" id="PF17391">
    <property type="entry name" value="Urocanase_N"/>
    <property type="match status" value="1"/>
</dbReference>
<dbReference type="InterPro" id="IPR055351">
    <property type="entry name" value="Urocanase"/>
</dbReference>
<dbReference type="Pfam" id="PF17392">
    <property type="entry name" value="Urocanase_C"/>
    <property type="match status" value="1"/>
</dbReference>
<feature type="domain" description="Urocanase Rossmann-like" evidence="11">
    <location>
        <begin position="144"/>
        <end position="358"/>
    </location>
</feature>
<dbReference type="AlphaFoldDB" id="A0A8J3CKD4"/>
<feature type="binding site" evidence="10">
    <location>
        <begin position="180"/>
        <end position="182"/>
    </location>
    <ligand>
        <name>NAD(+)</name>
        <dbReference type="ChEBI" id="CHEBI:57540"/>
    </ligand>
</feature>
<keyword evidence="4 10" id="KW-0369">Histidine metabolism</keyword>
<comment type="similarity">
    <text evidence="2 10">Belongs to the urocanase family.</text>
</comment>
<feature type="binding site" evidence="10">
    <location>
        <begin position="281"/>
        <end position="282"/>
    </location>
    <ligand>
        <name>NAD(+)</name>
        <dbReference type="ChEBI" id="CHEBI:57540"/>
    </ligand>
</feature>
<feature type="active site" evidence="10">
    <location>
        <position position="420"/>
    </location>
</feature>
<feature type="binding site" evidence="10">
    <location>
        <position position="502"/>
    </location>
    <ligand>
        <name>NAD(+)</name>
        <dbReference type="ChEBI" id="CHEBI:57540"/>
    </ligand>
</feature>
<dbReference type="UniPathway" id="UPA00379">
    <property type="reaction ID" value="UER00550"/>
</dbReference>
<evidence type="ECO:0000313" key="14">
    <source>
        <dbReference type="EMBL" id="GHA70013.1"/>
    </source>
</evidence>
<dbReference type="EC" id="4.2.1.49" evidence="3 10"/>
<feature type="binding site" evidence="10">
    <location>
        <begin position="271"/>
        <end position="275"/>
    </location>
    <ligand>
        <name>NAD(+)</name>
        <dbReference type="ChEBI" id="CHEBI:57540"/>
    </ligand>
</feature>
<comment type="pathway">
    <text evidence="1 10">Amino-acid degradation; L-histidine degradation into L-glutamate; N-formimidoyl-L-glutamate from L-histidine: step 2/3.</text>
</comment>
<accession>A0A8J3CKD4</accession>
<feature type="binding site" evidence="10">
    <location>
        <position position="200"/>
    </location>
    <ligand>
        <name>NAD(+)</name>
        <dbReference type="ChEBI" id="CHEBI:57540"/>
    </ligand>
</feature>
<reference evidence="14" key="2">
    <citation type="submission" date="2020-09" db="EMBL/GenBank/DDBJ databases">
        <authorList>
            <person name="Sun Q."/>
            <person name="Kim S."/>
        </authorList>
    </citation>
    <scope>NUCLEOTIDE SEQUENCE</scope>
    <source>
        <strain evidence="14">KCTC 32501</strain>
    </source>
</reference>
<comment type="caution">
    <text evidence="10">Lacks conserved residue(s) required for the propagation of feature annotation.</text>
</comment>
<feature type="binding site" evidence="10">
    <location>
        <position position="332"/>
    </location>
    <ligand>
        <name>NAD(+)</name>
        <dbReference type="ChEBI" id="CHEBI:57540"/>
    </ligand>
</feature>
<evidence type="ECO:0000256" key="10">
    <source>
        <dbReference type="HAMAP-Rule" id="MF_00577"/>
    </source>
</evidence>
<keyword evidence="6 10" id="KW-0456">Lyase</keyword>
<keyword evidence="10" id="KW-0963">Cytoplasm</keyword>
<evidence type="ECO:0000259" key="13">
    <source>
        <dbReference type="Pfam" id="PF17392"/>
    </source>
</evidence>
<dbReference type="InterPro" id="IPR035401">
    <property type="entry name" value="Urocanase_C"/>
</dbReference>
<dbReference type="EMBL" id="BMZG01000004">
    <property type="protein sequence ID" value="GHA70013.1"/>
    <property type="molecule type" value="Genomic_DNA"/>
</dbReference>